<dbReference type="EMBL" id="CATQJA010000625">
    <property type="protein sequence ID" value="CAJ0562145.1"/>
    <property type="molecule type" value="Genomic_DNA"/>
</dbReference>
<feature type="transmembrane region" description="Helical" evidence="5">
    <location>
        <begin position="84"/>
        <end position="108"/>
    </location>
</feature>
<keyword evidence="7" id="KW-1185">Reference proteome</keyword>
<feature type="transmembrane region" description="Helical" evidence="5">
    <location>
        <begin position="259"/>
        <end position="279"/>
    </location>
</feature>
<dbReference type="GO" id="GO:0016020">
    <property type="term" value="C:membrane"/>
    <property type="evidence" value="ECO:0007669"/>
    <property type="project" value="UniProtKB-SubCell"/>
</dbReference>
<evidence type="ECO:0000256" key="3">
    <source>
        <dbReference type="ARBA" id="ARBA00022989"/>
    </source>
</evidence>
<keyword evidence="2 5" id="KW-0812">Transmembrane</keyword>
<feature type="transmembrane region" description="Helical" evidence="5">
    <location>
        <begin position="187"/>
        <end position="207"/>
    </location>
</feature>
<dbReference type="InterPro" id="IPR005178">
    <property type="entry name" value="Ostalpha/TMEM184C"/>
</dbReference>
<evidence type="ECO:0000256" key="1">
    <source>
        <dbReference type="ARBA" id="ARBA00004141"/>
    </source>
</evidence>
<dbReference type="PANTHER" id="PTHR23423">
    <property type="entry name" value="ORGANIC SOLUTE TRANSPORTER-RELATED"/>
    <property type="match status" value="1"/>
</dbReference>
<dbReference type="Proteomes" id="UP001177023">
    <property type="component" value="Unassembled WGS sequence"/>
</dbReference>
<gene>
    <name evidence="6" type="ORF">MSPICULIGERA_LOCUS2041</name>
</gene>
<comment type="caution">
    <text evidence="6">The sequence shown here is derived from an EMBL/GenBank/DDBJ whole genome shotgun (WGS) entry which is preliminary data.</text>
</comment>
<evidence type="ECO:0000313" key="6">
    <source>
        <dbReference type="EMBL" id="CAJ0562145.1"/>
    </source>
</evidence>
<proteinExistence type="predicted"/>
<keyword evidence="3 5" id="KW-1133">Transmembrane helix</keyword>
<dbReference type="AlphaFoldDB" id="A0AA36FQ35"/>
<dbReference type="SMART" id="SM01417">
    <property type="entry name" value="Solute_trans_a"/>
    <property type="match status" value="1"/>
</dbReference>
<feature type="transmembrane region" description="Helical" evidence="5">
    <location>
        <begin position="58"/>
        <end position="78"/>
    </location>
</feature>
<feature type="transmembrane region" description="Helical" evidence="5">
    <location>
        <begin position="219"/>
        <end position="239"/>
    </location>
</feature>
<name>A0AA36FQ35_9BILA</name>
<evidence type="ECO:0000313" key="7">
    <source>
        <dbReference type="Proteomes" id="UP001177023"/>
    </source>
</evidence>
<evidence type="ECO:0000256" key="5">
    <source>
        <dbReference type="SAM" id="Phobius"/>
    </source>
</evidence>
<feature type="non-terminal residue" evidence="6">
    <location>
        <position position="1"/>
    </location>
</feature>
<organism evidence="6 7">
    <name type="scientific">Mesorhabditis spiculigera</name>
    <dbReference type="NCBI Taxonomy" id="96644"/>
    <lineage>
        <taxon>Eukaryota</taxon>
        <taxon>Metazoa</taxon>
        <taxon>Ecdysozoa</taxon>
        <taxon>Nematoda</taxon>
        <taxon>Chromadorea</taxon>
        <taxon>Rhabditida</taxon>
        <taxon>Rhabditina</taxon>
        <taxon>Rhabditomorpha</taxon>
        <taxon>Rhabditoidea</taxon>
        <taxon>Rhabditidae</taxon>
        <taxon>Mesorhabditinae</taxon>
        <taxon>Mesorhabditis</taxon>
    </lineage>
</organism>
<reference evidence="6" key="1">
    <citation type="submission" date="2023-06" db="EMBL/GenBank/DDBJ databases">
        <authorList>
            <person name="Delattre M."/>
        </authorList>
    </citation>
    <scope>NUCLEOTIDE SEQUENCE</scope>
    <source>
        <strain evidence="6">AF72</strain>
    </source>
</reference>
<protein>
    <submittedName>
        <fullName evidence="6">Uncharacterized protein</fullName>
    </submittedName>
</protein>
<accession>A0AA36FQ35</accession>
<dbReference type="Pfam" id="PF03619">
    <property type="entry name" value="Solute_trans_a"/>
    <property type="match status" value="1"/>
</dbReference>
<feature type="transmembrane region" description="Helical" evidence="5">
    <location>
        <begin position="12"/>
        <end position="37"/>
    </location>
</feature>
<keyword evidence="4 5" id="KW-0472">Membrane</keyword>
<sequence length="330" mass="37210">MNLTFVPLAAHFWGGLPPLILSLQISSYVLLFILFCVTLKMMRDANLYVEDDMLRRDLCVLLATPFIVATTCVIGNAFPRCGELMYAVGLTYLMGALFRVVDLVYKLFGGRQSFSRWLTANGKRISFATTPMCCCCKCLPEAEPTPKNLQRLLWFVWQSPTCRVLVQLAVIILVLEGVPDGSTVFRILDGVASISALIGVYITHIMLNMTQDYLEKFNMVILFKCVDFGQLFFTLLKLICDSVFKHWNLGYTELMSVEANSLFFFNVFAVAICLILATVQALRIRPGKCALYDTKIAGRHVSIRRKWRKEFGLPDGAESDPDETFELTAL</sequence>
<evidence type="ECO:0000256" key="4">
    <source>
        <dbReference type="ARBA" id="ARBA00023136"/>
    </source>
</evidence>
<evidence type="ECO:0000256" key="2">
    <source>
        <dbReference type="ARBA" id="ARBA00022692"/>
    </source>
</evidence>
<feature type="transmembrane region" description="Helical" evidence="5">
    <location>
        <begin position="152"/>
        <end position="175"/>
    </location>
</feature>
<comment type="subcellular location">
    <subcellularLocation>
        <location evidence="1">Membrane</location>
        <topology evidence="1">Multi-pass membrane protein</topology>
    </subcellularLocation>
</comment>